<evidence type="ECO:0000313" key="4">
    <source>
        <dbReference type="EMBL" id="MEL0565382.1"/>
    </source>
</evidence>
<evidence type="ECO:0000256" key="2">
    <source>
        <dbReference type="SAM" id="Phobius"/>
    </source>
</evidence>
<keyword evidence="2" id="KW-0812">Transmembrane</keyword>
<dbReference type="InterPro" id="IPR009214">
    <property type="entry name" value="DUF1129"/>
</dbReference>
<keyword evidence="2" id="KW-0472">Membrane</keyword>
<evidence type="ECO:0000313" key="5">
    <source>
        <dbReference type="Proteomes" id="UP000327236"/>
    </source>
</evidence>
<dbReference type="OrthoDB" id="2327103at2"/>
<dbReference type="AlphaFoldDB" id="A0A5N1I5W6"/>
<protein>
    <submittedName>
        <fullName evidence="3">DUF1129 family protein</fullName>
    </submittedName>
</protein>
<evidence type="ECO:0000256" key="1">
    <source>
        <dbReference type="SAM" id="MobiDB-lite"/>
    </source>
</evidence>
<comment type="caution">
    <text evidence="3">The sequence shown here is derived from an EMBL/GenBank/DDBJ whole genome shotgun (WGS) entry which is preliminary data.</text>
</comment>
<feature type="compositionally biased region" description="Polar residues" evidence="1">
    <location>
        <begin position="8"/>
        <end position="17"/>
    </location>
</feature>
<feature type="transmembrane region" description="Helical" evidence="2">
    <location>
        <begin position="146"/>
        <end position="167"/>
    </location>
</feature>
<keyword evidence="6" id="KW-1185">Reference proteome</keyword>
<dbReference type="GeneID" id="31743610"/>
<dbReference type="EMBL" id="VYWW01000036">
    <property type="protein sequence ID" value="KAA9320932.1"/>
    <property type="molecule type" value="Genomic_DNA"/>
</dbReference>
<feature type="transmembrane region" description="Helical" evidence="2">
    <location>
        <begin position="179"/>
        <end position="200"/>
    </location>
</feature>
<dbReference type="PIRSF" id="PIRSF033111">
    <property type="entry name" value="UCP033111"/>
    <property type="match status" value="1"/>
</dbReference>
<reference evidence="4 6" key="2">
    <citation type="submission" date="2024-04" db="EMBL/GenBank/DDBJ databases">
        <title>Three lactobacilli isolated from voided urine samples from females with type 2 diabetes.</title>
        <authorList>
            <person name="Kula A."/>
            <person name="Stegman N."/>
            <person name="Putonti C."/>
        </authorList>
    </citation>
    <scope>NUCLEOTIDE SEQUENCE [LARGE SCALE GENOMIC DNA]</scope>
    <source>
        <strain evidence="4 6">1855</strain>
    </source>
</reference>
<sequence>MDTREKNLANTQKQEASQAKVEKQTSSVIQDVDSMRKQLTNKNSDYVFRLEKALMDAGKSEAEATKIANDLLDEIITAQKQGIPASNLYKKSPILKAEEILHPVIKPKKPKYWMRAVDSGLLYFVVFTAMISIMALTAGAKNQYNSQYGLLTLVAIAAILGTLMTYYTDVLVAGGKAKFGKIALLTIAMVAVLFVVITIFSSKAFQIINPVLPAWANLVLAALVYGARYLFRKKYNITTSVLNPKVDKE</sequence>
<evidence type="ECO:0000313" key="6">
    <source>
        <dbReference type="Proteomes" id="UP001385848"/>
    </source>
</evidence>
<feature type="region of interest" description="Disordered" evidence="1">
    <location>
        <begin position="1"/>
        <end position="24"/>
    </location>
</feature>
<dbReference type="Proteomes" id="UP000327236">
    <property type="component" value="Unassembled WGS sequence"/>
</dbReference>
<evidence type="ECO:0000313" key="3">
    <source>
        <dbReference type="EMBL" id="KAA9320932.1"/>
    </source>
</evidence>
<reference evidence="3 5" key="1">
    <citation type="submission" date="2019-09" db="EMBL/GenBank/DDBJ databases">
        <title>Draft genome sequence assemblies of isolates from the urinary tract.</title>
        <authorList>
            <person name="Mores C.R."/>
            <person name="Putonti C."/>
            <person name="Wolfe A.J."/>
        </authorList>
    </citation>
    <scope>NUCLEOTIDE SEQUENCE [LARGE SCALE GENOMIC DNA]</scope>
    <source>
        <strain evidence="3 5">UMB246</strain>
    </source>
</reference>
<accession>A0A5N1I5W6</accession>
<dbReference type="Pfam" id="PF06570">
    <property type="entry name" value="DUF1129"/>
    <property type="match status" value="1"/>
</dbReference>
<name>A0A5N1I5W6_LACJE</name>
<feature type="transmembrane region" description="Helical" evidence="2">
    <location>
        <begin position="212"/>
        <end position="231"/>
    </location>
</feature>
<organism evidence="3 5">
    <name type="scientific">Lactobacillus jensenii</name>
    <dbReference type="NCBI Taxonomy" id="109790"/>
    <lineage>
        <taxon>Bacteria</taxon>
        <taxon>Bacillati</taxon>
        <taxon>Bacillota</taxon>
        <taxon>Bacilli</taxon>
        <taxon>Lactobacillales</taxon>
        <taxon>Lactobacillaceae</taxon>
        <taxon>Lactobacillus</taxon>
    </lineage>
</organism>
<dbReference type="EMBL" id="JBBVUL010000009">
    <property type="protein sequence ID" value="MEL0565382.1"/>
    <property type="molecule type" value="Genomic_DNA"/>
</dbReference>
<keyword evidence="2" id="KW-1133">Transmembrane helix</keyword>
<dbReference type="KEGG" id="lje:BUE77_07740"/>
<gene>
    <name evidence="4" type="ORF">AAC431_05515</name>
    <name evidence="3" type="ORF">F6H94_07195</name>
</gene>
<feature type="transmembrane region" description="Helical" evidence="2">
    <location>
        <begin position="121"/>
        <end position="140"/>
    </location>
</feature>
<dbReference type="RefSeq" id="WP_006587775.1">
    <property type="nucleotide sequence ID" value="NZ_CATOUV010000001.1"/>
</dbReference>
<proteinExistence type="predicted"/>
<dbReference type="Proteomes" id="UP001385848">
    <property type="component" value="Unassembled WGS sequence"/>
</dbReference>